<sequence length="353" mass="35160">MFNNARTSARTLLLAAGTAGFVALGSGFATAEPLPDATGAIDGAAGQVPGAETLPATELPGTEDVTAPGVPSVERTVTNELDGLLSEADVAQIPELASLAEIAELEGVEGVALGDIDGLDTAAPQVPALDGAVPQVDVDSYTSAAEAATLPARFYAAENVDPDEIVQTVEHTTVPVLFIAADAQSDVDALADEVGAVADGALSGVGADVSGIEQLALGSADDLAGGVPTDLEVLEVADLPVDTDLPVDGVETGDVVDGGATENLPATGDVTEELPQTDEVGADALPEVPAVDGVEDTVDEVTDVEGLPTDAVGTELDDVTGDVTEDVTGDVTEDLTGAVDTDAVDTELVDGLL</sequence>
<dbReference type="EMBL" id="JADBGI010000004">
    <property type="protein sequence ID" value="MBE2998234.1"/>
    <property type="molecule type" value="Genomic_DNA"/>
</dbReference>
<keyword evidence="1" id="KW-0732">Signal</keyword>
<evidence type="ECO:0000313" key="2">
    <source>
        <dbReference type="EMBL" id="MBE2998234.1"/>
    </source>
</evidence>
<organism evidence="2 3">
    <name type="scientific">Nocardiopsis coralli</name>
    <dbReference type="NCBI Taxonomy" id="2772213"/>
    <lineage>
        <taxon>Bacteria</taxon>
        <taxon>Bacillati</taxon>
        <taxon>Actinomycetota</taxon>
        <taxon>Actinomycetes</taxon>
        <taxon>Streptosporangiales</taxon>
        <taxon>Nocardiopsidaceae</taxon>
        <taxon>Nocardiopsis</taxon>
    </lineage>
</organism>
<gene>
    <name evidence="2" type="ORF">IDM40_05880</name>
</gene>
<comment type="caution">
    <text evidence="2">The sequence shown here is derived from an EMBL/GenBank/DDBJ whole genome shotgun (WGS) entry which is preliminary data.</text>
</comment>
<feature type="signal peptide" evidence="1">
    <location>
        <begin position="1"/>
        <end position="31"/>
    </location>
</feature>
<evidence type="ECO:0000256" key="1">
    <source>
        <dbReference type="SAM" id="SignalP"/>
    </source>
</evidence>
<evidence type="ECO:0000313" key="3">
    <source>
        <dbReference type="Proteomes" id="UP000806528"/>
    </source>
</evidence>
<feature type="chain" id="PRO_5045243642" evidence="1">
    <location>
        <begin position="32"/>
        <end position="353"/>
    </location>
</feature>
<protein>
    <submittedName>
        <fullName evidence="2">Uncharacterized protein</fullName>
    </submittedName>
</protein>
<accession>A0ABR9P343</accession>
<reference evidence="2 3" key="1">
    <citation type="submission" date="2020-09" db="EMBL/GenBank/DDBJ databases">
        <title>Diversity and distribution of actinomycetes associated with coral in the coast of Hainan.</title>
        <authorList>
            <person name="Li F."/>
        </authorList>
    </citation>
    <scope>NUCLEOTIDE SEQUENCE [LARGE SCALE GENOMIC DNA]</scope>
    <source>
        <strain evidence="2 3">HNM0947</strain>
    </source>
</reference>
<keyword evidence="3" id="KW-1185">Reference proteome</keyword>
<dbReference type="Proteomes" id="UP000806528">
    <property type="component" value="Unassembled WGS sequence"/>
</dbReference>
<name>A0ABR9P343_9ACTN</name>
<dbReference type="RefSeq" id="WP_193120879.1">
    <property type="nucleotide sequence ID" value="NZ_JADBGI010000004.1"/>
</dbReference>
<proteinExistence type="predicted"/>